<reference evidence="1 2" key="1">
    <citation type="journal article" date="2014" name="PLoS ONE">
        <title>De novo Genome Assembly of the Fungal Plant Pathogen Pyrenophora semeniperda.</title>
        <authorList>
            <person name="Soliai M.M."/>
            <person name="Meyer S.E."/>
            <person name="Udall J.A."/>
            <person name="Elzinga D.E."/>
            <person name="Hermansen R.A."/>
            <person name="Bodily P.M."/>
            <person name="Hart A.A."/>
            <person name="Coleman C.E."/>
        </authorList>
    </citation>
    <scope>NUCLEOTIDE SEQUENCE [LARGE SCALE GENOMIC DNA]</scope>
    <source>
        <strain evidence="1 2">CCB06</strain>
        <tissue evidence="1">Mycelium</tissue>
    </source>
</reference>
<organism evidence="1 2">
    <name type="scientific">Pyrenophora seminiperda CCB06</name>
    <dbReference type="NCBI Taxonomy" id="1302712"/>
    <lineage>
        <taxon>Eukaryota</taxon>
        <taxon>Fungi</taxon>
        <taxon>Dikarya</taxon>
        <taxon>Ascomycota</taxon>
        <taxon>Pezizomycotina</taxon>
        <taxon>Dothideomycetes</taxon>
        <taxon>Pleosporomycetidae</taxon>
        <taxon>Pleosporales</taxon>
        <taxon>Pleosporineae</taxon>
        <taxon>Pleosporaceae</taxon>
        <taxon>Pyrenophora</taxon>
    </lineage>
</organism>
<dbReference type="Proteomes" id="UP000265663">
    <property type="component" value="Unassembled WGS sequence"/>
</dbReference>
<evidence type="ECO:0000313" key="1">
    <source>
        <dbReference type="EMBL" id="RMZ69896.1"/>
    </source>
</evidence>
<keyword evidence="2" id="KW-1185">Reference proteome</keyword>
<protein>
    <submittedName>
        <fullName evidence="1">Uncharacterized protein</fullName>
    </submittedName>
</protein>
<sequence length="106" mass="12039">MNSGTTRQVGHATAGAYRALAVLAYDFNIDQRSFVAILSFAFDLLPSAGYNPFLAMYWSLGQFGYRINANRYLRIIGAFRRDFGRVQRRQRENGMCNGTWRIGDMG</sequence>
<gene>
    <name evidence="1" type="ORF">GMOD_00008831</name>
</gene>
<name>A0A3M7M5Z8_9PLEO</name>
<proteinExistence type="predicted"/>
<evidence type="ECO:0000313" key="2">
    <source>
        <dbReference type="Proteomes" id="UP000265663"/>
    </source>
</evidence>
<dbReference type="EMBL" id="KE747823">
    <property type="protein sequence ID" value="RMZ69896.1"/>
    <property type="molecule type" value="Genomic_DNA"/>
</dbReference>
<accession>A0A3M7M5Z8</accession>
<dbReference type="AlphaFoldDB" id="A0A3M7M5Z8"/>